<dbReference type="SMART" id="SM00382">
    <property type="entry name" value="AAA"/>
    <property type="match status" value="1"/>
</dbReference>
<name>A0A345XYE4_9ACTN</name>
<proteinExistence type="predicted"/>
<keyword evidence="5" id="KW-1185">Reference proteome</keyword>
<dbReference type="InterPro" id="IPR003593">
    <property type="entry name" value="AAA+_ATPase"/>
</dbReference>
<feature type="domain" description="ABC transporter" evidence="3">
    <location>
        <begin position="16"/>
        <end position="244"/>
    </location>
</feature>
<dbReference type="SUPFAM" id="SSF52540">
    <property type="entry name" value="P-loop containing nucleoside triphosphate hydrolases"/>
    <property type="match status" value="1"/>
</dbReference>
<dbReference type="PANTHER" id="PTHR43038">
    <property type="entry name" value="ATP-BINDING CASSETTE, SUB-FAMILY H, MEMBER 1"/>
    <property type="match status" value="1"/>
</dbReference>
<dbReference type="GO" id="GO:0005524">
    <property type="term" value="F:ATP binding"/>
    <property type="evidence" value="ECO:0007669"/>
    <property type="project" value="UniProtKB-KW"/>
</dbReference>
<gene>
    <name evidence="4" type="ORF">DVA86_32935</name>
</gene>
<protein>
    <submittedName>
        <fullName evidence="4">ABC transporter ATP-binding protein</fullName>
    </submittedName>
</protein>
<dbReference type="EMBL" id="CP031320">
    <property type="protein sequence ID" value="AXK36660.1"/>
    <property type="molecule type" value="Genomic_DNA"/>
</dbReference>
<dbReference type="Proteomes" id="UP000254425">
    <property type="component" value="Chromosome"/>
</dbReference>
<dbReference type="RefSeq" id="WP_208883739.1">
    <property type="nucleotide sequence ID" value="NZ_CP031320.1"/>
</dbReference>
<accession>A0A345XYE4</accession>
<keyword evidence="2 4" id="KW-0067">ATP-binding</keyword>
<dbReference type="AlphaFoldDB" id="A0A345XYE4"/>
<evidence type="ECO:0000313" key="4">
    <source>
        <dbReference type="EMBL" id="AXK36660.1"/>
    </source>
</evidence>
<keyword evidence="1" id="KW-0547">Nucleotide-binding</keyword>
<dbReference type="KEGG" id="sarm:DVA86_32935"/>
<evidence type="ECO:0000256" key="1">
    <source>
        <dbReference type="ARBA" id="ARBA00022741"/>
    </source>
</evidence>
<dbReference type="PROSITE" id="PS50893">
    <property type="entry name" value="ABC_TRANSPORTER_2"/>
    <property type="match status" value="1"/>
</dbReference>
<evidence type="ECO:0000313" key="5">
    <source>
        <dbReference type="Proteomes" id="UP000254425"/>
    </source>
</evidence>
<dbReference type="PANTHER" id="PTHR43038:SF3">
    <property type="entry name" value="ABC TRANSPORTER G FAMILY MEMBER 20 ISOFORM X1"/>
    <property type="match status" value="1"/>
</dbReference>
<dbReference type="InterPro" id="IPR027417">
    <property type="entry name" value="P-loop_NTPase"/>
</dbReference>
<dbReference type="GO" id="GO:0016887">
    <property type="term" value="F:ATP hydrolysis activity"/>
    <property type="evidence" value="ECO:0007669"/>
    <property type="project" value="InterPro"/>
</dbReference>
<evidence type="ECO:0000259" key="3">
    <source>
        <dbReference type="PROSITE" id="PS50893"/>
    </source>
</evidence>
<dbReference type="Pfam" id="PF00005">
    <property type="entry name" value="ABC_tran"/>
    <property type="match status" value="1"/>
</dbReference>
<dbReference type="InterPro" id="IPR003439">
    <property type="entry name" value="ABC_transporter-like_ATP-bd"/>
</dbReference>
<sequence>MANNDERVSDGPQPAIRADGLRVVRGGRTVLDGLTFDVAPGTVTGLLGPSGCGKSTLMRAIVGTQAHVTGRLDVLGSPAGSPSLRARVGYVTQAPSVYLDLTARQNLDYFAAVLGIHRRDRADQVAQALSDVDLTSHADALAGNLSGGQLGRVSLAVALLGAPDLLVLDEPTVGLDPVLRRDLWDLFHLIAAERGATLLISSHVMDEADRCQRLLLMRSGQLLADDTPDDLRALTDSGAVEDAFLHLVDLARAQEETPA</sequence>
<reference evidence="4 5" key="1">
    <citation type="submission" date="2018-07" db="EMBL/GenBank/DDBJ databases">
        <title>Draft genome of the type strain Streptomyces armeniacus ATCC 15676.</title>
        <authorList>
            <person name="Labana P."/>
            <person name="Gosse J.T."/>
            <person name="Boddy C.N."/>
        </authorList>
    </citation>
    <scope>NUCLEOTIDE SEQUENCE [LARGE SCALE GENOMIC DNA]</scope>
    <source>
        <strain evidence="4 5">ATCC 15676</strain>
    </source>
</reference>
<organism evidence="4 5">
    <name type="scientific">Streptomyces armeniacus</name>
    <dbReference type="NCBI Taxonomy" id="83291"/>
    <lineage>
        <taxon>Bacteria</taxon>
        <taxon>Bacillati</taxon>
        <taxon>Actinomycetota</taxon>
        <taxon>Actinomycetes</taxon>
        <taxon>Kitasatosporales</taxon>
        <taxon>Streptomycetaceae</taxon>
        <taxon>Streptomyces</taxon>
    </lineage>
</organism>
<evidence type="ECO:0000256" key="2">
    <source>
        <dbReference type="ARBA" id="ARBA00022840"/>
    </source>
</evidence>
<dbReference type="Gene3D" id="3.40.50.300">
    <property type="entry name" value="P-loop containing nucleotide triphosphate hydrolases"/>
    <property type="match status" value="1"/>
</dbReference>